<keyword evidence="8" id="KW-0862">Zinc</keyword>
<keyword evidence="21" id="KW-1185">Reference proteome</keyword>
<name>A0A0F4YYV6_RASE3</name>
<dbReference type="Pfam" id="PF00626">
    <property type="entry name" value="Gelsolin"/>
    <property type="match status" value="1"/>
</dbReference>
<feature type="compositionally biased region" description="Low complexity" evidence="14">
    <location>
        <begin position="44"/>
        <end position="54"/>
    </location>
</feature>
<dbReference type="Pfam" id="PF04815">
    <property type="entry name" value="Sec23_helical"/>
    <property type="match status" value="1"/>
</dbReference>
<dbReference type="Gene3D" id="3.40.50.410">
    <property type="entry name" value="von Willebrand factor, type A domain"/>
    <property type="match status" value="1"/>
</dbReference>
<dbReference type="GO" id="GO:0090110">
    <property type="term" value="P:COPII-coated vesicle cargo loading"/>
    <property type="evidence" value="ECO:0007669"/>
    <property type="project" value="TreeGrafter"/>
</dbReference>
<evidence type="ECO:0000256" key="12">
    <source>
        <dbReference type="ARBA" id="ARBA00023329"/>
    </source>
</evidence>
<dbReference type="RefSeq" id="XP_013330089.1">
    <property type="nucleotide sequence ID" value="XM_013474635.1"/>
</dbReference>
<evidence type="ECO:0000313" key="20">
    <source>
        <dbReference type="EMBL" id="KKA23477.1"/>
    </source>
</evidence>
<dbReference type="SUPFAM" id="SSF82754">
    <property type="entry name" value="C-terminal, gelsolin-like domain of Sec23/24"/>
    <property type="match status" value="1"/>
</dbReference>
<comment type="subcellular location">
    <subcellularLocation>
        <location evidence="2">Cytoplasmic vesicle</location>
        <location evidence="2">COPII-coated vesicle membrane</location>
        <topology evidence="2">Peripheral membrane protein</topology>
        <orientation evidence="2">Cytoplasmic side</orientation>
    </subcellularLocation>
    <subcellularLocation>
        <location evidence="3">Endoplasmic reticulum membrane</location>
        <topology evidence="3">Peripheral membrane protein</topology>
        <orientation evidence="3">Cytoplasmic side</orientation>
    </subcellularLocation>
    <subcellularLocation>
        <location evidence="1">Golgi apparatus membrane</location>
        <topology evidence="1">Peripheral membrane protein</topology>
        <orientation evidence="1">Cytoplasmic side</orientation>
    </subcellularLocation>
</comment>
<dbReference type="SUPFAM" id="SSF53300">
    <property type="entry name" value="vWA-like"/>
    <property type="match status" value="1"/>
</dbReference>
<feature type="region of interest" description="Disordered" evidence="14">
    <location>
        <begin position="996"/>
        <end position="1020"/>
    </location>
</feature>
<keyword evidence="7" id="KW-0256">Endoplasmic reticulum</keyword>
<comment type="function">
    <text evidence="13">Component of the coat protein complex II (COPII) which promotes the formation of transport vesicles from the endoplasmic reticulum (ER). The coat has two main functions, the physical deformation of the endoplasmic reticulum membrane into vesicles and the selection of cargo molecules.</text>
</comment>
<feature type="domain" description="Gelsolin-like" evidence="15">
    <location>
        <begin position="859"/>
        <end position="924"/>
    </location>
</feature>
<sequence>MADYSTYHALGQPGAPDENALRQQSATQPPAQSSPSAPPPPGYQQPGAPYGGAPPNAPSPYGAPQPSNFGPQSDAGHGAGTGPAPPEAAEGNTMAGLTAQMGGLGITSDAGARGHKKKHRHAHHDIGGAAAGAAAPQGFPQQSGAPGSSQFLNTGLNQPASRPVSPAAAAAPGPQASNQATGATPQPGFHGAGTGQVSTQGKVDPEQIPSVPRSRDIPAQYYYNHVYPTMERHVPPPAAIPFVAHDQGNSSPKYARLTLNNIPSTSDFLSSTGLPLGLVLQPLARLDPGEQPIPVIDFGESGPPRCRRCRTYINPFMVFRAGGNKFVCNMCTFPNEVPPEYYAPLDPSGARVDRMQRPELLMGTVEFLVPKEYWAKEPVGLRWLFLIDVSQEAVKRGFLEGVCEGIMRALYGSEGGTPQENDGETTSRRIPEGSKVGIITFDKEVHFYNLSSRLERAQMIVMTDLEEPFVPLSEGLFVDPYESKAVITSLLTQLPTIFSQIKNPEPALFPAINAALSALQSTGGKIVCSLASLPTWGPGRLVMRDNGKGLGADGEKKLFTSENPEWKKTANKLAESGVGIDFFIASPGGASMDVATIGHTAAVSGGETFFYPNFHAPRDILKLSKEIAHTVNRETGYQALMKVRCSNGLQVSSYHGNFLQHTFGADLEIGTIDADKALGVLFTYDGKLDPKLDAHFQAALLYTTASGQRRVRCINVVAAVNEGGLETMKFIDQDAVVAIIAKEAASKAADKPLKDIRAGITEKTIDIFAGYRKNFSGSHPPGQLVLPENLKEFSMYMLGLIKSRAFKGGVETVDRRVHELRMLRSIGVTELSLYLYPRIIPIHNLRPEEGFANEQGQLQVPPTLRASFSKIEEGGAYLVDNGQICLLWLHAQVSPNLLEDLFGPGKTSLQSLNPAMSSLPVLETHLNAQVRNLLQYLSTVRGSKAVTIQLARQGLDGAEYEFARLLVEDRNNEAQSYVDWLVHIHRQINLELAGHRKREDGGSSGEGALSSLTGLRPPYW</sequence>
<dbReference type="OrthoDB" id="49016at2759"/>
<evidence type="ECO:0000259" key="17">
    <source>
        <dbReference type="Pfam" id="PF04811"/>
    </source>
</evidence>
<feature type="compositionally biased region" description="Basic residues" evidence="14">
    <location>
        <begin position="113"/>
        <end position="123"/>
    </location>
</feature>
<feature type="domain" description="Sec23/Sec24 beta-sandwich" evidence="19">
    <location>
        <begin position="636"/>
        <end position="720"/>
    </location>
</feature>
<keyword evidence="5" id="KW-0813">Transport</keyword>
<evidence type="ECO:0000256" key="1">
    <source>
        <dbReference type="ARBA" id="ARBA00004255"/>
    </source>
</evidence>
<dbReference type="GO" id="GO:0030127">
    <property type="term" value="C:COPII vesicle coat"/>
    <property type="evidence" value="ECO:0007669"/>
    <property type="project" value="InterPro"/>
</dbReference>
<dbReference type="InterPro" id="IPR006896">
    <property type="entry name" value="Sec23/24_trunk_dom"/>
</dbReference>
<dbReference type="InterPro" id="IPR036174">
    <property type="entry name" value="Znf_Sec23_Sec24_sf"/>
</dbReference>
<keyword evidence="12" id="KW-0968">Cytoplasmic vesicle</keyword>
<evidence type="ECO:0000256" key="8">
    <source>
        <dbReference type="ARBA" id="ARBA00022833"/>
    </source>
</evidence>
<keyword evidence="6" id="KW-0479">Metal-binding</keyword>
<evidence type="ECO:0000256" key="5">
    <source>
        <dbReference type="ARBA" id="ARBA00022448"/>
    </source>
</evidence>
<evidence type="ECO:0000259" key="15">
    <source>
        <dbReference type="Pfam" id="PF00626"/>
    </source>
</evidence>
<dbReference type="InterPro" id="IPR036465">
    <property type="entry name" value="vWFA_dom_sf"/>
</dbReference>
<evidence type="ECO:0000256" key="13">
    <source>
        <dbReference type="ARBA" id="ARBA00025471"/>
    </source>
</evidence>
<dbReference type="PANTHER" id="PTHR13803:SF4">
    <property type="entry name" value="SECRETORY 24CD, ISOFORM C"/>
    <property type="match status" value="1"/>
</dbReference>
<gene>
    <name evidence="20" type="ORF">T310_2543</name>
</gene>
<proteinExistence type="inferred from homology"/>
<keyword evidence="10" id="KW-0653">Protein transport</keyword>
<protein>
    <submittedName>
        <fullName evidence="20">Sec23/Sec24 family protein</fullName>
    </submittedName>
</protein>
<dbReference type="SUPFAM" id="SSF81995">
    <property type="entry name" value="beta-sandwich domain of Sec23/24"/>
    <property type="match status" value="1"/>
</dbReference>
<dbReference type="PANTHER" id="PTHR13803">
    <property type="entry name" value="SEC24-RELATED PROTEIN"/>
    <property type="match status" value="1"/>
</dbReference>
<feature type="domain" description="Zinc finger Sec23/Sec24-type" evidence="16">
    <location>
        <begin position="303"/>
        <end position="341"/>
    </location>
</feature>
<dbReference type="InterPro" id="IPR050550">
    <property type="entry name" value="SEC23_SEC24_subfamily"/>
</dbReference>
<dbReference type="InterPro" id="IPR007123">
    <property type="entry name" value="Gelsolin-like_dom"/>
</dbReference>
<dbReference type="Pfam" id="PF04810">
    <property type="entry name" value="zf-Sec23_Sec24"/>
    <property type="match status" value="1"/>
</dbReference>
<feature type="compositionally biased region" description="Low complexity" evidence="14">
    <location>
        <begin position="23"/>
        <end position="35"/>
    </location>
</feature>
<dbReference type="EMBL" id="LASV01000101">
    <property type="protein sequence ID" value="KKA23477.1"/>
    <property type="molecule type" value="Genomic_DNA"/>
</dbReference>
<feature type="domain" description="Sec23/Sec24 helical" evidence="18">
    <location>
        <begin position="732"/>
        <end position="832"/>
    </location>
</feature>
<evidence type="ECO:0000256" key="6">
    <source>
        <dbReference type="ARBA" id="ARBA00022723"/>
    </source>
</evidence>
<dbReference type="Gene3D" id="2.60.40.1670">
    <property type="entry name" value="beta-sandwich domain of Sec23/24"/>
    <property type="match status" value="1"/>
</dbReference>
<feature type="compositionally biased region" description="Low complexity" evidence="14">
    <location>
        <begin position="127"/>
        <end position="151"/>
    </location>
</feature>
<comment type="similarity">
    <text evidence="4">Belongs to the SEC23/SEC24 family. SEC24 subfamily.</text>
</comment>
<dbReference type="STRING" id="1408163.A0A0F4YYV6"/>
<keyword evidence="9" id="KW-0931">ER-Golgi transport</keyword>
<evidence type="ECO:0000256" key="9">
    <source>
        <dbReference type="ARBA" id="ARBA00022892"/>
    </source>
</evidence>
<organism evidence="20 21">
    <name type="scientific">Rasamsonia emersonii (strain ATCC 16479 / CBS 393.64 / IMI 116815)</name>
    <dbReference type="NCBI Taxonomy" id="1408163"/>
    <lineage>
        <taxon>Eukaryota</taxon>
        <taxon>Fungi</taxon>
        <taxon>Dikarya</taxon>
        <taxon>Ascomycota</taxon>
        <taxon>Pezizomycotina</taxon>
        <taxon>Eurotiomycetes</taxon>
        <taxon>Eurotiomycetidae</taxon>
        <taxon>Eurotiales</taxon>
        <taxon>Trichocomaceae</taxon>
        <taxon>Rasamsonia</taxon>
    </lineage>
</organism>
<keyword evidence="11" id="KW-0472">Membrane</keyword>
<dbReference type="GO" id="GO:0008270">
    <property type="term" value="F:zinc ion binding"/>
    <property type="evidence" value="ECO:0007669"/>
    <property type="project" value="InterPro"/>
</dbReference>
<feature type="compositionally biased region" description="Low complexity" evidence="14">
    <location>
        <begin position="1006"/>
        <end position="1020"/>
    </location>
</feature>
<dbReference type="GO" id="GO:0070971">
    <property type="term" value="C:endoplasmic reticulum exit site"/>
    <property type="evidence" value="ECO:0007669"/>
    <property type="project" value="TreeGrafter"/>
</dbReference>
<evidence type="ECO:0000256" key="3">
    <source>
        <dbReference type="ARBA" id="ARBA00004397"/>
    </source>
</evidence>
<evidence type="ECO:0000256" key="10">
    <source>
        <dbReference type="ARBA" id="ARBA00022927"/>
    </source>
</evidence>
<dbReference type="InterPro" id="IPR006895">
    <property type="entry name" value="Znf_Sec23_Sec24"/>
</dbReference>
<dbReference type="Pfam" id="PF04811">
    <property type="entry name" value="Sec23_trunk"/>
    <property type="match status" value="1"/>
</dbReference>
<evidence type="ECO:0000256" key="2">
    <source>
        <dbReference type="ARBA" id="ARBA00004299"/>
    </source>
</evidence>
<dbReference type="InterPro" id="IPR029006">
    <property type="entry name" value="ADF-H/Gelsolin-like_dom_sf"/>
</dbReference>
<dbReference type="InterPro" id="IPR036180">
    <property type="entry name" value="Gelsolin-like_dom_sf"/>
</dbReference>
<dbReference type="GO" id="GO:0005789">
    <property type="term" value="C:endoplasmic reticulum membrane"/>
    <property type="evidence" value="ECO:0007669"/>
    <property type="project" value="UniProtKB-SubCell"/>
</dbReference>
<dbReference type="SUPFAM" id="SSF81811">
    <property type="entry name" value="Helical domain of Sec23/24"/>
    <property type="match status" value="1"/>
</dbReference>
<dbReference type="SUPFAM" id="SSF82919">
    <property type="entry name" value="Zn-finger domain of Sec23/24"/>
    <property type="match status" value="1"/>
</dbReference>
<dbReference type="GO" id="GO:0006886">
    <property type="term" value="P:intracellular protein transport"/>
    <property type="evidence" value="ECO:0007669"/>
    <property type="project" value="InterPro"/>
</dbReference>
<feature type="domain" description="Sec23/Sec24 trunk" evidence="17">
    <location>
        <begin position="381"/>
        <end position="629"/>
    </location>
</feature>
<dbReference type="GeneID" id="25314894"/>
<dbReference type="Gene3D" id="3.40.20.10">
    <property type="entry name" value="Severin"/>
    <property type="match status" value="1"/>
</dbReference>
<evidence type="ECO:0000256" key="4">
    <source>
        <dbReference type="ARBA" id="ARBA00008334"/>
    </source>
</evidence>
<evidence type="ECO:0000313" key="21">
    <source>
        <dbReference type="Proteomes" id="UP000053958"/>
    </source>
</evidence>
<dbReference type="AlphaFoldDB" id="A0A0F4YYV6"/>
<evidence type="ECO:0000259" key="16">
    <source>
        <dbReference type="Pfam" id="PF04810"/>
    </source>
</evidence>
<dbReference type="InterPro" id="IPR012990">
    <property type="entry name" value="Beta-sandwich_Sec23_24"/>
</dbReference>
<feature type="region of interest" description="Disordered" evidence="14">
    <location>
        <begin position="1"/>
        <end position="215"/>
    </location>
</feature>
<dbReference type="Gene3D" id="1.20.120.730">
    <property type="entry name" value="Sec23/Sec24 helical domain"/>
    <property type="match status" value="1"/>
</dbReference>
<reference evidence="20 21" key="1">
    <citation type="submission" date="2015-04" db="EMBL/GenBank/DDBJ databases">
        <authorList>
            <person name="Heijne W.H."/>
            <person name="Fedorova N.D."/>
            <person name="Nierman W.C."/>
            <person name="Vollebregt A.W."/>
            <person name="Zhao Z."/>
            <person name="Wu L."/>
            <person name="Kumar M."/>
            <person name="Stam H."/>
            <person name="van den Berg M.A."/>
            <person name="Pel H.J."/>
        </authorList>
    </citation>
    <scope>NUCLEOTIDE SEQUENCE [LARGE SCALE GENOMIC DNA]</scope>
    <source>
        <strain evidence="20 21">CBS 393.64</strain>
    </source>
</reference>
<dbReference type="InterPro" id="IPR036175">
    <property type="entry name" value="Sec23/24_helical_dom_sf"/>
</dbReference>
<comment type="caution">
    <text evidence="20">The sequence shown here is derived from an EMBL/GenBank/DDBJ whole genome shotgun (WGS) entry which is preliminary data.</text>
</comment>
<evidence type="ECO:0000259" key="19">
    <source>
        <dbReference type="Pfam" id="PF08033"/>
    </source>
</evidence>
<evidence type="ECO:0000259" key="18">
    <source>
        <dbReference type="Pfam" id="PF04815"/>
    </source>
</evidence>
<evidence type="ECO:0000256" key="14">
    <source>
        <dbReference type="SAM" id="MobiDB-lite"/>
    </source>
</evidence>
<dbReference type="InterPro" id="IPR006900">
    <property type="entry name" value="Sec23/24_helical_dom"/>
</dbReference>
<evidence type="ECO:0000256" key="7">
    <source>
        <dbReference type="ARBA" id="ARBA00022824"/>
    </source>
</evidence>
<dbReference type="Proteomes" id="UP000053958">
    <property type="component" value="Unassembled WGS sequence"/>
</dbReference>
<accession>A0A0F4YYV6</accession>
<dbReference type="Gene3D" id="2.30.30.380">
    <property type="entry name" value="Zn-finger domain of Sec23/24"/>
    <property type="match status" value="1"/>
</dbReference>
<dbReference type="Pfam" id="PF08033">
    <property type="entry name" value="Sec23_BS"/>
    <property type="match status" value="1"/>
</dbReference>
<feature type="compositionally biased region" description="Low complexity" evidence="14">
    <location>
        <begin position="158"/>
        <end position="180"/>
    </location>
</feature>
<dbReference type="GO" id="GO:0000149">
    <property type="term" value="F:SNARE binding"/>
    <property type="evidence" value="ECO:0007669"/>
    <property type="project" value="TreeGrafter"/>
</dbReference>
<evidence type="ECO:0000256" key="11">
    <source>
        <dbReference type="ARBA" id="ARBA00023136"/>
    </source>
</evidence>
<dbReference type="GO" id="GO:0000139">
    <property type="term" value="C:Golgi membrane"/>
    <property type="evidence" value="ECO:0007669"/>
    <property type="project" value="UniProtKB-SubCell"/>
</dbReference>